<evidence type="ECO:0000313" key="7">
    <source>
        <dbReference type="Proteomes" id="UP000219023"/>
    </source>
</evidence>
<evidence type="ECO:0000313" key="6">
    <source>
        <dbReference type="EMBL" id="SOC53506.1"/>
    </source>
</evidence>
<dbReference type="PANTHER" id="PTHR11712:SF336">
    <property type="entry name" value="3-OXOACYL-[ACYL-CARRIER-PROTEIN] SYNTHASE, MITOCHONDRIAL"/>
    <property type="match status" value="1"/>
</dbReference>
<comment type="pathway">
    <text evidence="1">Lipid metabolism; fatty acid biosynthesis.</text>
</comment>
<dbReference type="InterPro" id="IPR014031">
    <property type="entry name" value="Ketoacyl_synth_C"/>
</dbReference>
<dbReference type="SUPFAM" id="SSF53901">
    <property type="entry name" value="Thiolase-like"/>
    <property type="match status" value="2"/>
</dbReference>
<organism evidence="6 7">
    <name type="scientific">Chromohalobacter canadensis</name>
    <dbReference type="NCBI Taxonomy" id="141389"/>
    <lineage>
        <taxon>Bacteria</taxon>
        <taxon>Pseudomonadati</taxon>
        <taxon>Pseudomonadota</taxon>
        <taxon>Gammaproteobacteria</taxon>
        <taxon>Oceanospirillales</taxon>
        <taxon>Halomonadaceae</taxon>
        <taxon>Chromohalobacter</taxon>
    </lineage>
</organism>
<keyword evidence="3 4" id="KW-0808">Transferase</keyword>
<dbReference type="AlphaFoldDB" id="A0A285VJY9"/>
<dbReference type="Pfam" id="PF00109">
    <property type="entry name" value="ketoacyl-synt"/>
    <property type="match status" value="1"/>
</dbReference>
<dbReference type="InterPro" id="IPR020841">
    <property type="entry name" value="PKS_Beta-ketoAc_synthase_dom"/>
</dbReference>
<evidence type="ECO:0000256" key="2">
    <source>
        <dbReference type="ARBA" id="ARBA00008467"/>
    </source>
</evidence>
<dbReference type="GO" id="GO:0004315">
    <property type="term" value="F:3-oxoacyl-[acyl-carrier-protein] synthase activity"/>
    <property type="evidence" value="ECO:0007669"/>
    <property type="project" value="TreeGrafter"/>
</dbReference>
<evidence type="ECO:0000256" key="4">
    <source>
        <dbReference type="RuleBase" id="RU003694"/>
    </source>
</evidence>
<name>A0A285VJY9_9GAMM</name>
<dbReference type="InterPro" id="IPR000794">
    <property type="entry name" value="Beta-ketoacyl_synthase"/>
</dbReference>
<dbReference type="Pfam" id="PF02801">
    <property type="entry name" value="Ketoacyl-synt_C"/>
    <property type="match status" value="1"/>
</dbReference>
<evidence type="ECO:0000256" key="3">
    <source>
        <dbReference type="ARBA" id="ARBA00022679"/>
    </source>
</evidence>
<evidence type="ECO:0000256" key="1">
    <source>
        <dbReference type="ARBA" id="ARBA00005194"/>
    </source>
</evidence>
<evidence type="ECO:0000259" key="5">
    <source>
        <dbReference type="PROSITE" id="PS52004"/>
    </source>
</evidence>
<dbReference type="GO" id="GO:0005829">
    <property type="term" value="C:cytosol"/>
    <property type="evidence" value="ECO:0007669"/>
    <property type="project" value="TreeGrafter"/>
</dbReference>
<dbReference type="InterPro" id="IPR047224">
    <property type="entry name" value="FAS_alpha_su_C"/>
</dbReference>
<comment type="similarity">
    <text evidence="2 4">Belongs to the thiolase-like superfamily. Beta-ketoacyl-ACP synthases family.</text>
</comment>
<dbReference type="EMBL" id="OBQJ01000002">
    <property type="protein sequence ID" value="SOC53506.1"/>
    <property type="molecule type" value="Genomic_DNA"/>
</dbReference>
<sequence>MPRALSISYIVREGATYPADACRPRIMTHRHPQHYEERGLSQLPVIVGMGGVNAAGRTSGHQAYRRTILDALPDTLQAQTILALAAMMQLVSRVEGGGWQDPQGEILGDADVVARYRQHVLDHTLIRRIEDERFGSEGLPANRAAQINLDTELTFRVRRRQLPNDVPATWQVREIDKRMVEVVVPPGALDVLLPERRSAQVRSAGQLPSGFSPDTLYRSVHHPRGLAMTIFGASDCLGQSGLDWAALRNRLDPDAIAVYAGNSIGQLDNEGWGGLLQSFVSGTRATSKQMPLGYGQMPADFLNAYVLGSVGSTGAALGACASFLYNLRLGLEDIRSGRRRVVMVGTSDAPITPEIVEGFRTMGALADDESLKALDALALLTDSDYQRACRPFARNCGFTIAESTQFLLLMDDALALETGAQILGAVPGVFVNADGWKRSISAPGIGNYITLAKAVSLASDMLGEESVRQRSYLHAHGTSTPKNRTTESHVFDMVARAHGIESWPVTAVKAFVGHSQGGAAGDQMASALGTFAHGVIPGIFTLDAVADDVFAERLRFFRDPIPFEADAAFINAKGFGGNNATGLVISPAATERLLTQRHGQRAIDDWKHRRETTLAASEAYLATSDSGHFEVTYRFGEGVLEGPELSMTRDTLHIPGFDQPVSLAVDNPYGRLS</sequence>
<dbReference type="Proteomes" id="UP000219023">
    <property type="component" value="Unassembled WGS sequence"/>
</dbReference>
<reference evidence="6 7" key="1">
    <citation type="submission" date="2017-08" db="EMBL/GenBank/DDBJ databases">
        <authorList>
            <person name="de Groot N.N."/>
        </authorList>
    </citation>
    <scope>NUCLEOTIDE SEQUENCE [LARGE SCALE GENOMIC DNA]</scope>
    <source>
        <strain evidence="6 7">USBA 855</strain>
    </source>
</reference>
<dbReference type="SMART" id="SM00825">
    <property type="entry name" value="PKS_KS"/>
    <property type="match status" value="1"/>
</dbReference>
<dbReference type="InterPro" id="IPR016039">
    <property type="entry name" value="Thiolase-like"/>
</dbReference>
<proteinExistence type="inferred from homology"/>
<gene>
    <name evidence="6" type="ORF">SAMN05421509_102405</name>
</gene>
<accession>A0A285VJY9</accession>
<protein>
    <submittedName>
        <fullName evidence="6">Acetoacetyl-[acyl-carrier protein] synthase</fullName>
    </submittedName>
</protein>
<dbReference type="PROSITE" id="PS52004">
    <property type="entry name" value="KS3_2"/>
    <property type="match status" value="1"/>
</dbReference>
<feature type="domain" description="Ketosynthase family 3 (KS3)" evidence="5">
    <location>
        <begin position="141"/>
        <end position="586"/>
    </location>
</feature>
<dbReference type="PANTHER" id="PTHR11712">
    <property type="entry name" value="POLYKETIDE SYNTHASE-RELATED"/>
    <property type="match status" value="1"/>
</dbReference>
<dbReference type="InterPro" id="IPR014030">
    <property type="entry name" value="Ketoacyl_synth_N"/>
</dbReference>
<dbReference type="CDD" id="cd00828">
    <property type="entry name" value="elong_cond_enzymes"/>
    <property type="match status" value="1"/>
</dbReference>
<dbReference type="GO" id="GO:0006633">
    <property type="term" value="P:fatty acid biosynthetic process"/>
    <property type="evidence" value="ECO:0007669"/>
    <property type="project" value="TreeGrafter"/>
</dbReference>
<dbReference type="Gene3D" id="3.40.47.10">
    <property type="match status" value="1"/>
</dbReference>